<keyword evidence="3" id="KW-1185">Reference proteome</keyword>
<feature type="transmembrane region" description="Helical" evidence="1">
    <location>
        <begin position="35"/>
        <end position="55"/>
    </location>
</feature>
<name>A0A5R8M6K0_9GAMM</name>
<accession>A0A5R8M6K0</accession>
<dbReference type="EMBL" id="VBUI01000050">
    <property type="protein sequence ID" value="TLF45100.1"/>
    <property type="molecule type" value="Genomic_DNA"/>
</dbReference>
<dbReference type="OrthoDB" id="9882081at2"/>
<evidence type="ECO:0000313" key="2">
    <source>
        <dbReference type="EMBL" id="TLF45100.1"/>
    </source>
</evidence>
<reference evidence="2 3" key="1">
    <citation type="journal article" date="2007" name="Int. J. Syst. Evol. Microbiol.">
        <title>Halomonas saccharevitans sp. nov., Halomonas arcis sp. nov. and Halomonas subterranea sp. nov., halophilic bacteria isolated from hypersaline environments of China.</title>
        <authorList>
            <person name="Xu X.W."/>
            <person name="Wu Y.H."/>
            <person name="Zhou Z."/>
            <person name="Wang C.S."/>
            <person name="Zhou Y.G."/>
            <person name="Zhang H.B."/>
            <person name="Wang Y."/>
            <person name="Wu M."/>
        </authorList>
    </citation>
    <scope>NUCLEOTIDE SEQUENCE [LARGE SCALE GENOMIC DNA]</scope>
    <source>
        <strain evidence="2 3">TBZ3</strain>
    </source>
</reference>
<dbReference type="Proteomes" id="UP000306973">
    <property type="component" value="Unassembled WGS sequence"/>
</dbReference>
<evidence type="ECO:0000313" key="3">
    <source>
        <dbReference type="Proteomes" id="UP000306973"/>
    </source>
</evidence>
<sequence>MAKTSEKPSANELSTEQRIKLEHQLGIRRILIDRLLIGLLLALFGFIATLAIELFKVTTSDTRYFLEQRLEAAMDVRSEFTNVTNAAFKQTVAACSFPSRSRQSIANLTQPIGQLISELNNSALLFSQDYLNDANLVVNIFSGAAADPSAIRCHNRTFFSEVADYFTHITATEVHGEDRRWNGYKPLKFDKKKIDEIGVDKYFHKNIGAWLAGRNENTN</sequence>
<keyword evidence="1" id="KW-1133">Transmembrane helix</keyword>
<proteinExistence type="predicted"/>
<organism evidence="2 3">
    <name type="scientific">Halomonas urmiana</name>
    <dbReference type="NCBI Taxonomy" id="490901"/>
    <lineage>
        <taxon>Bacteria</taxon>
        <taxon>Pseudomonadati</taxon>
        <taxon>Pseudomonadota</taxon>
        <taxon>Gammaproteobacteria</taxon>
        <taxon>Oceanospirillales</taxon>
        <taxon>Halomonadaceae</taxon>
        <taxon>Halomonas</taxon>
    </lineage>
</organism>
<evidence type="ECO:0000256" key="1">
    <source>
        <dbReference type="SAM" id="Phobius"/>
    </source>
</evidence>
<gene>
    <name evidence="2" type="ORF">FEI13_18460</name>
</gene>
<keyword evidence="1" id="KW-0472">Membrane</keyword>
<dbReference type="RefSeq" id="WP_138182962.1">
    <property type="nucleotide sequence ID" value="NZ_VBUI01000050.1"/>
</dbReference>
<keyword evidence="1" id="KW-0812">Transmembrane</keyword>
<dbReference type="AlphaFoldDB" id="A0A5R8M6K0"/>
<protein>
    <submittedName>
        <fullName evidence="2">Uncharacterized protein</fullName>
    </submittedName>
</protein>
<comment type="caution">
    <text evidence="2">The sequence shown here is derived from an EMBL/GenBank/DDBJ whole genome shotgun (WGS) entry which is preliminary data.</text>
</comment>